<dbReference type="GO" id="GO:0071218">
    <property type="term" value="P:cellular response to misfolded protein"/>
    <property type="evidence" value="ECO:0007669"/>
    <property type="project" value="TreeGrafter"/>
</dbReference>
<dbReference type="GO" id="GO:0016887">
    <property type="term" value="F:ATP hydrolysis activity"/>
    <property type="evidence" value="ECO:0007669"/>
    <property type="project" value="InterPro"/>
</dbReference>
<proteinExistence type="inferred from homology"/>
<dbReference type="CTD" id="31399"/>
<dbReference type="Proteomes" id="UP000694846">
    <property type="component" value="Unplaced"/>
</dbReference>
<protein>
    <submittedName>
        <fullName evidence="4">Torsin-1A isoform X1</fullName>
    </submittedName>
</protein>
<keyword evidence="3" id="KW-1185">Reference proteome</keyword>
<dbReference type="PANTHER" id="PTHR10760:SF2">
    <property type="entry name" value="LD13476P-RELATED"/>
    <property type="match status" value="1"/>
</dbReference>
<evidence type="ECO:0000259" key="2">
    <source>
        <dbReference type="Pfam" id="PF21376"/>
    </source>
</evidence>
<accession>A0A8B8FFX7</accession>
<dbReference type="PRINTS" id="PR00300">
    <property type="entry name" value="CLPPROTEASEA"/>
</dbReference>
<comment type="similarity">
    <text evidence="1">Belongs to the ClpA/ClpB family. Torsin subfamily.</text>
</comment>
<dbReference type="SUPFAM" id="SSF52540">
    <property type="entry name" value="P-loop containing nucleoside triphosphate hydrolases"/>
    <property type="match status" value="1"/>
</dbReference>
<reference evidence="4" key="1">
    <citation type="submission" date="2025-08" db="UniProtKB">
        <authorList>
            <consortium name="RefSeq"/>
        </authorList>
    </citation>
    <scope>IDENTIFICATION</scope>
    <source>
        <tissue evidence="4">Whole body</tissue>
    </source>
</reference>
<dbReference type="InterPro" id="IPR027417">
    <property type="entry name" value="P-loop_NTPase"/>
</dbReference>
<dbReference type="InterPro" id="IPR049337">
    <property type="entry name" value="TOR1A_C"/>
</dbReference>
<dbReference type="Pfam" id="PF21376">
    <property type="entry name" value="TOR1A_C"/>
    <property type="match status" value="1"/>
</dbReference>
<organism evidence="3 4">
    <name type="scientific">Sipha flava</name>
    <name type="common">yellow sugarcane aphid</name>
    <dbReference type="NCBI Taxonomy" id="143950"/>
    <lineage>
        <taxon>Eukaryota</taxon>
        <taxon>Metazoa</taxon>
        <taxon>Ecdysozoa</taxon>
        <taxon>Arthropoda</taxon>
        <taxon>Hexapoda</taxon>
        <taxon>Insecta</taxon>
        <taxon>Pterygota</taxon>
        <taxon>Neoptera</taxon>
        <taxon>Paraneoptera</taxon>
        <taxon>Hemiptera</taxon>
        <taxon>Sternorrhyncha</taxon>
        <taxon>Aphidomorpha</taxon>
        <taxon>Aphidoidea</taxon>
        <taxon>Aphididae</taxon>
        <taxon>Sipha</taxon>
    </lineage>
</organism>
<dbReference type="OrthoDB" id="19623at2759"/>
<dbReference type="PANTHER" id="PTHR10760">
    <property type="entry name" value="TORSIN"/>
    <property type="match status" value="1"/>
</dbReference>
<dbReference type="GeneID" id="112682867"/>
<dbReference type="GO" id="GO:0005524">
    <property type="term" value="F:ATP binding"/>
    <property type="evidence" value="ECO:0007669"/>
    <property type="project" value="InterPro"/>
</dbReference>
<dbReference type="Gene3D" id="3.40.50.300">
    <property type="entry name" value="P-loop containing nucleotide triphosphate hydrolases"/>
    <property type="match status" value="1"/>
</dbReference>
<name>A0A8B8FFX7_9HEMI</name>
<gene>
    <name evidence="4" type="primary">LOC112682867</name>
</gene>
<dbReference type="InterPro" id="IPR001270">
    <property type="entry name" value="ClpA/B"/>
</dbReference>
<dbReference type="AlphaFoldDB" id="A0A8B8FFX7"/>
<dbReference type="RefSeq" id="XP_025409412.1">
    <property type="nucleotide sequence ID" value="XM_025553627.1"/>
</dbReference>
<evidence type="ECO:0000313" key="3">
    <source>
        <dbReference type="Proteomes" id="UP000694846"/>
    </source>
</evidence>
<feature type="domain" description="Torsin-1A C-terminal" evidence="2">
    <location>
        <begin position="275"/>
        <end position="327"/>
    </location>
</feature>
<dbReference type="InterPro" id="IPR010448">
    <property type="entry name" value="Torsin"/>
</dbReference>
<evidence type="ECO:0000256" key="1">
    <source>
        <dbReference type="ARBA" id="ARBA00006235"/>
    </source>
</evidence>
<dbReference type="GO" id="GO:0005737">
    <property type="term" value="C:cytoplasm"/>
    <property type="evidence" value="ECO:0007669"/>
    <property type="project" value="UniProtKB-ARBA"/>
</dbReference>
<evidence type="ECO:0000313" key="4">
    <source>
        <dbReference type="RefSeq" id="XP_025409412.1"/>
    </source>
</evidence>
<sequence length="334" mass="37748">MLLGSKYLSLLVLSWLITFQLIGVNGVIDPITGSLVIGTVIAGYFFKDNIPFFSKCPKTFDLQELEKDMNNKVFGQHLASKIILSALKGNSNRIKYNKKPLVMTFHGWTGSGKNFISELIASHMFRDNKVKKLRYYLINSHSDFPLGTETTAFKLKLHATIISAIKSCNTNLFVFDELQYIPIGVLDIIIPILENHDTSIDSRNSIFIFLTNAGADAIVEKTLDHWRKGYARNQLTIQDFDKILQVSAFNEIGGLKKSHLIDSHIIDHYIPFLPLEKNHVLQCIHAELRQLNQSMDSDNINKILQMIPFGPKPETLFSTSGCKRINALVTTHLN</sequence>
<dbReference type="GO" id="GO:0012505">
    <property type="term" value="C:endomembrane system"/>
    <property type="evidence" value="ECO:0007669"/>
    <property type="project" value="UniProtKB-ARBA"/>
</dbReference>
<dbReference type="Pfam" id="PF06309">
    <property type="entry name" value="Torsin"/>
    <property type="match status" value="1"/>
</dbReference>